<keyword evidence="4" id="KW-1185">Reference proteome</keyword>
<keyword evidence="2" id="KW-0812">Transmembrane</keyword>
<reference evidence="4" key="1">
    <citation type="submission" date="2013-11" db="EMBL/GenBank/DDBJ databases">
        <title>Symbiont-containing voluminous jelly as an extraordinary maternal gift for overwintering insect nymphs.</title>
        <authorList>
            <person name="Kaiwa N."/>
            <person name="Hosokawa T."/>
            <person name="Nikoh N."/>
            <person name="Meng X.Y."/>
            <person name="Tanahashi M."/>
            <person name="Moriyama M."/>
            <person name="Maeda T."/>
            <person name="Yamaguchi K."/>
            <person name="Shigenobu S."/>
            <person name="Ito M."/>
            <person name="Fukatsu T."/>
        </authorList>
    </citation>
    <scope>NUCLEOTIDE SEQUENCE [LARGE SCALE GENOMIC DNA]</scope>
    <source>
        <strain evidence="4">UwTKB</strain>
    </source>
</reference>
<sequence>MFFSKEYILKKKLIFFDLDGTLHKQDMFRLFIFYLLIYRFWSILLVFIISPIIILTLLFSKKTARQPISLLLWAITFGCSKKRLLKFEQNFSYWFRKRIKPFPLVHNRLIQYLNKKNTAVWIISGSPESLIKKVYYDAKFFNKINLIGSKIEPFFFGYILTSRCIGLEKVSQLEKKIGKPLSLYSGYSDSKNDKPLLFYCKYKWKVTRNGNIKKNY</sequence>
<name>A0A090ALM6_9ENTR</name>
<dbReference type="OrthoDB" id="6545830at2"/>
<protein>
    <submittedName>
        <fullName evidence="3">HAD superfamily (Subfamily IF) hydrolase YfhB</fullName>
    </submittedName>
</protein>
<accession>A0A090ALM6</accession>
<evidence type="ECO:0000313" key="3">
    <source>
        <dbReference type="EMBL" id="BAP58549.1"/>
    </source>
</evidence>
<keyword evidence="2" id="KW-0472">Membrane</keyword>
<dbReference type="HOGENOM" id="CLU_112917_0_0_6"/>
<dbReference type="InterPro" id="IPR036412">
    <property type="entry name" value="HAD-like_sf"/>
</dbReference>
<keyword evidence="1" id="KW-0479">Metal-binding</keyword>
<dbReference type="AlphaFoldDB" id="A0A090ALM6"/>
<gene>
    <name evidence="3" type="primary">yfhB</name>
    <name evidence="3" type="ORF">TGUWTKB_3090</name>
</gene>
<dbReference type="KEGG" id="sbw:TGUWTKB_3090"/>
<organism evidence="3 4">
    <name type="scientific">Candidatus Tachikawaea gelatinosa</name>
    <dbReference type="NCBI Taxonomy" id="1410383"/>
    <lineage>
        <taxon>Bacteria</taxon>
        <taxon>Pseudomonadati</taxon>
        <taxon>Pseudomonadota</taxon>
        <taxon>Gammaproteobacteria</taxon>
        <taxon>Enterobacterales</taxon>
        <taxon>Enterobacteriaceae</taxon>
        <taxon>Candidatus Tachikawaea</taxon>
    </lineage>
</organism>
<evidence type="ECO:0000313" key="4">
    <source>
        <dbReference type="Proteomes" id="UP000031627"/>
    </source>
</evidence>
<dbReference type="GO" id="GO:0016787">
    <property type="term" value="F:hydrolase activity"/>
    <property type="evidence" value="ECO:0007669"/>
    <property type="project" value="UniProtKB-KW"/>
</dbReference>
<reference evidence="3 4" key="2">
    <citation type="journal article" date="2014" name="Curr. Biol.">
        <title>Symbiont-Supplemented Maternal Investment Underpinning Host's Ecological Adaptation.</title>
        <authorList>
            <person name="Kaiwa N."/>
            <person name="Hosokawa T."/>
            <person name="Nikoh N."/>
            <person name="Tanahashi M."/>
            <person name="Moriyama M."/>
            <person name="Meng X.Y."/>
            <person name="Maeda T."/>
            <person name="Yamaguchi K."/>
            <person name="Shigenobu S."/>
            <person name="Ito M."/>
            <person name="Fukatsu T."/>
        </authorList>
    </citation>
    <scope>NUCLEOTIDE SEQUENCE [LARGE SCALE GENOMIC DNA]</scope>
    <source>
        <strain evidence="3 4">UwTKB</strain>
    </source>
</reference>
<keyword evidence="3" id="KW-0378">Hydrolase</keyword>
<evidence type="ECO:0000256" key="1">
    <source>
        <dbReference type="ARBA" id="ARBA00022723"/>
    </source>
</evidence>
<dbReference type="STRING" id="1410383.TGUWTKB_3090"/>
<dbReference type="InterPro" id="IPR023214">
    <property type="entry name" value="HAD_sf"/>
</dbReference>
<dbReference type="Gene3D" id="3.40.50.1000">
    <property type="entry name" value="HAD superfamily/HAD-like"/>
    <property type="match status" value="1"/>
</dbReference>
<evidence type="ECO:0000256" key="2">
    <source>
        <dbReference type="SAM" id="Phobius"/>
    </source>
</evidence>
<dbReference type="Proteomes" id="UP000031627">
    <property type="component" value="Chromosome"/>
</dbReference>
<dbReference type="SUPFAM" id="SSF56784">
    <property type="entry name" value="HAD-like"/>
    <property type="match status" value="1"/>
</dbReference>
<dbReference type="RefSeq" id="WP_041062869.1">
    <property type="nucleotide sequence ID" value="NZ_AP014521.1"/>
</dbReference>
<keyword evidence="2" id="KW-1133">Transmembrane helix</keyword>
<feature type="transmembrane region" description="Helical" evidence="2">
    <location>
        <begin position="31"/>
        <end position="59"/>
    </location>
</feature>
<dbReference type="Pfam" id="PF12710">
    <property type="entry name" value="HAD"/>
    <property type="match status" value="1"/>
</dbReference>
<dbReference type="EMBL" id="AP014521">
    <property type="protein sequence ID" value="BAP58549.1"/>
    <property type="molecule type" value="Genomic_DNA"/>
</dbReference>
<proteinExistence type="predicted"/>
<dbReference type="GO" id="GO:0046872">
    <property type="term" value="F:metal ion binding"/>
    <property type="evidence" value="ECO:0007669"/>
    <property type="project" value="UniProtKB-KW"/>
</dbReference>